<dbReference type="EMBL" id="NOXS01000013">
    <property type="protein sequence ID" value="OYQ22262.1"/>
    <property type="molecule type" value="Genomic_DNA"/>
</dbReference>
<dbReference type="AlphaFoldDB" id="A0A255XZ95"/>
<accession>A0A255XZ95</accession>
<name>A0A255XZ95_9PROT</name>
<proteinExistence type="predicted"/>
<protein>
    <recommendedName>
        <fullName evidence="4">Helix-turn-helix domain-containing protein</fullName>
    </recommendedName>
</protein>
<keyword evidence="3" id="KW-1185">Reference proteome</keyword>
<feature type="region of interest" description="Disordered" evidence="1">
    <location>
        <begin position="170"/>
        <end position="215"/>
    </location>
</feature>
<evidence type="ECO:0000313" key="3">
    <source>
        <dbReference type="Proteomes" id="UP000216361"/>
    </source>
</evidence>
<feature type="compositionally biased region" description="Basic and acidic residues" evidence="1">
    <location>
        <begin position="182"/>
        <end position="192"/>
    </location>
</feature>
<evidence type="ECO:0008006" key="4">
    <source>
        <dbReference type="Google" id="ProtNLM"/>
    </source>
</evidence>
<evidence type="ECO:0000313" key="2">
    <source>
        <dbReference type="EMBL" id="OYQ22262.1"/>
    </source>
</evidence>
<reference evidence="2 3" key="1">
    <citation type="submission" date="2017-07" db="EMBL/GenBank/DDBJ databases">
        <title>Elstera cyanobacteriorum sp. nov., a novel bacterium isolated from cyanobacterial aggregates in a eutrophic lake.</title>
        <authorList>
            <person name="Cai H."/>
        </authorList>
    </citation>
    <scope>NUCLEOTIDE SEQUENCE [LARGE SCALE GENOMIC DNA]</scope>
    <source>
        <strain evidence="2 3">TH019</strain>
    </source>
</reference>
<sequence>MSSASWRDSLDQQLQAAGYEPDLESRSDAALARWESHRAQSDAVGDALSAEALRLFAKRAAFGVRAPSLNTRILAEALPGPLKVLVEFRPAACAVAVILARAAYPLRQVKMTIAALAEATGMARRSVQRALRLLEVAGLVVTDQTKIRRDFNEPNVFWLGDAFEEWFQRPKSASARQGGDSNDARHRDRDSNNQKSTNYRHPKVGHAPGGEQRRVLPEVVGEPSASIGVGRASIPVVIHDPAESPDAALPVTDAPADWEALANKAVAALDPDAKDGNPWLALDRLRRERLKGVQRQFWERAASTHAHRALLAVAEVLLRPMGYFKRGPLAYLAGILRKGVGDCAPERSVARLLAERSGQAYPGGEIALPLGVKPIETIAPPDDPVRRRVFEAVGAATYRSWFEEAEFVIEKGSVAVMQKTAWRRQWLEQQYGSILSRMNIKVLVC</sequence>
<evidence type="ECO:0000256" key="1">
    <source>
        <dbReference type="SAM" id="MobiDB-lite"/>
    </source>
</evidence>
<gene>
    <name evidence="2" type="ORF">CHR90_00405</name>
</gene>
<dbReference type="Proteomes" id="UP000216361">
    <property type="component" value="Unassembled WGS sequence"/>
</dbReference>
<comment type="caution">
    <text evidence="2">The sequence shown here is derived from an EMBL/GenBank/DDBJ whole genome shotgun (WGS) entry which is preliminary data.</text>
</comment>
<organism evidence="2 3">
    <name type="scientific">Elstera cyanobacteriorum</name>
    <dbReference type="NCBI Taxonomy" id="2022747"/>
    <lineage>
        <taxon>Bacteria</taxon>
        <taxon>Pseudomonadati</taxon>
        <taxon>Pseudomonadota</taxon>
        <taxon>Alphaproteobacteria</taxon>
        <taxon>Rhodospirillales</taxon>
        <taxon>Rhodospirillaceae</taxon>
        <taxon>Elstera</taxon>
    </lineage>
</organism>
<dbReference type="RefSeq" id="WP_094406596.1">
    <property type="nucleotide sequence ID" value="NZ_BMJZ01000017.1"/>
</dbReference>